<evidence type="ECO:0000256" key="7">
    <source>
        <dbReference type="RuleBase" id="RU000416"/>
    </source>
</evidence>
<evidence type="ECO:0000256" key="1">
    <source>
        <dbReference type="ARBA" id="ARBA00022603"/>
    </source>
</evidence>
<evidence type="ECO:0000256" key="4">
    <source>
        <dbReference type="ARBA" id="ARBA00022747"/>
    </source>
</evidence>
<keyword evidence="2 6" id="KW-0808">Transferase</keyword>
<dbReference type="Proteomes" id="UP000711995">
    <property type="component" value="Unassembled WGS sequence"/>
</dbReference>
<comment type="catalytic activity">
    <reaction evidence="5 8">
        <text>a 2'-deoxycytidine in DNA + S-adenosyl-L-methionine = a 5-methyl-2'-deoxycytidine in DNA + S-adenosyl-L-homocysteine + H(+)</text>
        <dbReference type="Rhea" id="RHEA:13681"/>
        <dbReference type="Rhea" id="RHEA-COMP:11369"/>
        <dbReference type="Rhea" id="RHEA-COMP:11370"/>
        <dbReference type="ChEBI" id="CHEBI:15378"/>
        <dbReference type="ChEBI" id="CHEBI:57856"/>
        <dbReference type="ChEBI" id="CHEBI:59789"/>
        <dbReference type="ChEBI" id="CHEBI:85452"/>
        <dbReference type="ChEBI" id="CHEBI:85454"/>
        <dbReference type="EC" id="2.1.1.37"/>
    </reaction>
</comment>
<dbReference type="CDD" id="cd00315">
    <property type="entry name" value="Cyt_C5_DNA_methylase"/>
    <property type="match status" value="1"/>
</dbReference>
<dbReference type="PANTHER" id="PTHR46098:SF1">
    <property type="entry name" value="TRNA (CYTOSINE(38)-C(5))-METHYLTRANSFERASE"/>
    <property type="match status" value="1"/>
</dbReference>
<gene>
    <name evidence="9" type="ORF">HCT14_08640</name>
</gene>
<comment type="caution">
    <text evidence="9">The sequence shown here is derived from an EMBL/GenBank/DDBJ whole genome shotgun (WGS) entry which is preliminary data.</text>
</comment>
<dbReference type="SUPFAM" id="SSF53335">
    <property type="entry name" value="S-adenosyl-L-methionine-dependent methyltransferases"/>
    <property type="match status" value="1"/>
</dbReference>
<dbReference type="InterPro" id="IPR001525">
    <property type="entry name" value="C5_MeTfrase"/>
</dbReference>
<dbReference type="Pfam" id="PF00145">
    <property type="entry name" value="DNA_methylase"/>
    <property type="match status" value="1"/>
</dbReference>
<dbReference type="AlphaFoldDB" id="A0A968GDQ1"/>
<dbReference type="PROSITE" id="PS51679">
    <property type="entry name" value="SAM_MT_C5"/>
    <property type="match status" value="1"/>
</dbReference>
<dbReference type="NCBIfam" id="TIGR00675">
    <property type="entry name" value="dcm"/>
    <property type="match status" value="1"/>
</dbReference>
<dbReference type="EMBL" id="JAATLJ010000006">
    <property type="protein sequence ID" value="NIZ41576.1"/>
    <property type="molecule type" value="Genomic_DNA"/>
</dbReference>
<keyword evidence="1 6" id="KW-0489">Methyltransferase</keyword>
<dbReference type="PANTHER" id="PTHR46098">
    <property type="entry name" value="TRNA (CYTOSINE(38)-C(5))-METHYLTRANSFERASE"/>
    <property type="match status" value="1"/>
</dbReference>
<dbReference type="GO" id="GO:0009307">
    <property type="term" value="P:DNA restriction-modification system"/>
    <property type="evidence" value="ECO:0007669"/>
    <property type="project" value="UniProtKB-KW"/>
</dbReference>
<dbReference type="InterPro" id="IPR029063">
    <property type="entry name" value="SAM-dependent_MTases_sf"/>
</dbReference>
<dbReference type="GO" id="GO:0003886">
    <property type="term" value="F:DNA (cytosine-5-)-methyltransferase activity"/>
    <property type="evidence" value="ECO:0007669"/>
    <property type="project" value="UniProtKB-EC"/>
</dbReference>
<accession>A0A968GDQ1</accession>
<evidence type="ECO:0000256" key="2">
    <source>
        <dbReference type="ARBA" id="ARBA00022679"/>
    </source>
</evidence>
<feature type="active site" evidence="6">
    <location>
        <position position="74"/>
    </location>
</feature>
<dbReference type="EC" id="2.1.1.37" evidence="8"/>
<evidence type="ECO:0000256" key="3">
    <source>
        <dbReference type="ARBA" id="ARBA00022691"/>
    </source>
</evidence>
<evidence type="ECO:0000256" key="6">
    <source>
        <dbReference type="PROSITE-ProRule" id="PRU01016"/>
    </source>
</evidence>
<evidence type="ECO:0000313" key="9">
    <source>
        <dbReference type="EMBL" id="NIZ41576.1"/>
    </source>
</evidence>
<keyword evidence="4" id="KW-0680">Restriction system</keyword>
<dbReference type="InterPro" id="IPR031303">
    <property type="entry name" value="C5_meth_CS"/>
</dbReference>
<evidence type="ECO:0000256" key="5">
    <source>
        <dbReference type="ARBA" id="ARBA00047422"/>
    </source>
</evidence>
<evidence type="ECO:0000256" key="8">
    <source>
        <dbReference type="RuleBase" id="RU000417"/>
    </source>
</evidence>
<keyword evidence="3 6" id="KW-0949">S-adenosyl-L-methionine</keyword>
<organism evidence="9 10">
    <name type="scientific">Entomospira entomophila</name>
    <dbReference type="NCBI Taxonomy" id="2719988"/>
    <lineage>
        <taxon>Bacteria</taxon>
        <taxon>Pseudomonadati</taxon>
        <taxon>Spirochaetota</taxon>
        <taxon>Spirochaetia</taxon>
        <taxon>Spirochaetales</taxon>
        <taxon>Spirochaetaceae</taxon>
        <taxon>Entomospira</taxon>
    </lineage>
</organism>
<evidence type="ECO:0000313" key="10">
    <source>
        <dbReference type="Proteomes" id="UP000711995"/>
    </source>
</evidence>
<proteinExistence type="inferred from homology"/>
<comment type="similarity">
    <text evidence="6 7">Belongs to the class I-like SAM-binding methyltransferase superfamily. C5-methyltransferase family.</text>
</comment>
<keyword evidence="10" id="KW-1185">Reference proteome</keyword>
<dbReference type="PROSITE" id="PS00094">
    <property type="entry name" value="C5_MTASE_1"/>
    <property type="match status" value="1"/>
</dbReference>
<protein>
    <recommendedName>
        <fullName evidence="8">Cytosine-specific methyltransferase</fullName>
        <ecNumber evidence="8">2.1.1.37</ecNumber>
    </recommendedName>
</protein>
<reference evidence="9 10" key="1">
    <citation type="submission" date="2020-03" db="EMBL/GenBank/DDBJ databases">
        <title>Spirochaetal bacteria isolated from arthropods constitute a novel genus Entomospira genus novum within the order Spirochaetales.</title>
        <authorList>
            <person name="Grana-Miraglia L."/>
            <person name="Sikutova S."/>
            <person name="Fingerle V."/>
            <person name="Sing A."/>
            <person name="Castillo-Ramirez S."/>
            <person name="Margos G."/>
            <person name="Rudolf I."/>
        </authorList>
    </citation>
    <scope>NUCLEOTIDE SEQUENCE [LARGE SCALE GENOMIC DNA]</scope>
    <source>
        <strain evidence="9 10">BR193</strain>
    </source>
</reference>
<dbReference type="PROSITE" id="PS00095">
    <property type="entry name" value="C5_MTASE_2"/>
    <property type="match status" value="1"/>
</dbReference>
<dbReference type="InterPro" id="IPR018117">
    <property type="entry name" value="C5_DNA_meth_AS"/>
</dbReference>
<dbReference type="Gene3D" id="3.40.50.150">
    <property type="entry name" value="Vaccinia Virus protein VP39"/>
    <property type="match status" value="1"/>
</dbReference>
<sequence length="316" mass="36092">MWTSIDLFAGIGGIRLGFEQAFKKNITCKFTSEIDKFAQKTYIANFGGYVSGDITTFPVENIPVHDILLAGFPCQAFSIAGHRKGFEDTRGTLFFDVARIISYHKTPIIFLENVKGLVNHNKGQTFKTITRVLEDLGYKIYSQILNAKNFGLPQNRERIYIIAFLDHQINFSFPESIQTPSKVGSILEHSVPSHYTISDKLWQGHQRRKLMHKKKGNGFGYNLFNHEDEYTSTLSARYYKDGSEILINQNNINPRKLTPREAARLQGFPDTYHFPVSDVQAYKQLGNSVAIPVITAIATQIYHALQERYSYEYKTN</sequence>
<dbReference type="GO" id="GO:0032259">
    <property type="term" value="P:methylation"/>
    <property type="evidence" value="ECO:0007669"/>
    <property type="project" value="UniProtKB-KW"/>
</dbReference>
<dbReference type="RefSeq" id="WP_167701198.1">
    <property type="nucleotide sequence ID" value="NZ_CP118179.1"/>
</dbReference>
<dbReference type="PRINTS" id="PR00105">
    <property type="entry name" value="C5METTRFRASE"/>
</dbReference>
<dbReference type="InterPro" id="IPR050750">
    <property type="entry name" value="C5-MTase"/>
</dbReference>
<dbReference type="Gene3D" id="3.90.120.30">
    <property type="match status" value="1"/>
</dbReference>
<name>A0A968GDQ1_9SPIO</name>